<sequence>MTDTAHSVAQQLFEFIQQSRDGYAIYDVDDRLCYCNGVFKEMFCIEGAYQHLNFADLIRHTYAIGRGIRLDTDNIEVWLTQANAKRRSRPFRLFEVDMMDGRWFLLSEQIRQDGALLVQAKDITKQKVMESELIRSVDTLHQMALTDALTGIANRRSFVESVESELSRCRRDTSLVSQLLLDLDHFKNINDTYGHQGGDAVLKQVANTIKKTLRQYDIFGRIGGEEFAVFLGSTDAQTAMEIAQRLCQAVAASTIHHGQAQIRVTTSIGVTTRECDTSFEQLYLEADDALYQAKQAGRNRVISYQQGPDSGQIGPD</sequence>
<dbReference type="Gene3D" id="3.30.70.270">
    <property type="match status" value="1"/>
</dbReference>
<dbReference type="InterPro" id="IPR029787">
    <property type="entry name" value="Nucleotide_cyclase"/>
</dbReference>
<evidence type="ECO:0000313" key="5">
    <source>
        <dbReference type="Proteomes" id="UP001501757"/>
    </source>
</evidence>
<proteinExistence type="predicted"/>
<dbReference type="Proteomes" id="UP001501757">
    <property type="component" value="Unassembled WGS sequence"/>
</dbReference>
<dbReference type="PANTHER" id="PTHR45138">
    <property type="entry name" value="REGULATORY COMPONENTS OF SENSORY TRANSDUCTION SYSTEM"/>
    <property type="match status" value="1"/>
</dbReference>
<accession>A0ABP3H0R5</accession>
<organism evidence="4 5">
    <name type="scientific">Bowmanella denitrificans</name>
    <dbReference type="NCBI Taxonomy" id="366582"/>
    <lineage>
        <taxon>Bacteria</taxon>
        <taxon>Pseudomonadati</taxon>
        <taxon>Pseudomonadota</taxon>
        <taxon>Gammaproteobacteria</taxon>
        <taxon>Alteromonadales</taxon>
        <taxon>Alteromonadaceae</taxon>
        <taxon>Bowmanella</taxon>
    </lineage>
</organism>
<evidence type="ECO:0000313" key="4">
    <source>
        <dbReference type="EMBL" id="GAA0359548.1"/>
    </source>
</evidence>
<dbReference type="EMBL" id="BAAAEI010000013">
    <property type="protein sequence ID" value="GAA0359548.1"/>
    <property type="molecule type" value="Genomic_DNA"/>
</dbReference>
<gene>
    <name evidence="4" type="ORF">GCM10009092_24690</name>
</gene>
<dbReference type="CDD" id="cd01949">
    <property type="entry name" value="GGDEF"/>
    <property type="match status" value="1"/>
</dbReference>
<reference evidence="5" key="1">
    <citation type="journal article" date="2019" name="Int. J. Syst. Evol. Microbiol.">
        <title>The Global Catalogue of Microorganisms (GCM) 10K type strain sequencing project: providing services to taxonomists for standard genome sequencing and annotation.</title>
        <authorList>
            <consortium name="The Broad Institute Genomics Platform"/>
            <consortium name="The Broad Institute Genome Sequencing Center for Infectious Disease"/>
            <person name="Wu L."/>
            <person name="Ma J."/>
        </authorList>
    </citation>
    <scope>NUCLEOTIDE SEQUENCE [LARGE SCALE GENOMIC DNA]</scope>
    <source>
        <strain evidence="5">JCM 13378</strain>
    </source>
</reference>
<dbReference type="InterPro" id="IPR050469">
    <property type="entry name" value="Diguanylate_Cyclase"/>
</dbReference>
<evidence type="ECO:0000256" key="2">
    <source>
        <dbReference type="ARBA" id="ARBA00034247"/>
    </source>
</evidence>
<comment type="catalytic activity">
    <reaction evidence="2">
        <text>2 GTP = 3',3'-c-di-GMP + 2 diphosphate</text>
        <dbReference type="Rhea" id="RHEA:24898"/>
        <dbReference type="ChEBI" id="CHEBI:33019"/>
        <dbReference type="ChEBI" id="CHEBI:37565"/>
        <dbReference type="ChEBI" id="CHEBI:58805"/>
        <dbReference type="EC" id="2.7.7.65"/>
    </reaction>
</comment>
<dbReference type="Pfam" id="PF12860">
    <property type="entry name" value="PAS_7"/>
    <property type="match status" value="1"/>
</dbReference>
<comment type="caution">
    <text evidence="4">The sequence shown here is derived from an EMBL/GenBank/DDBJ whole genome shotgun (WGS) entry which is preliminary data.</text>
</comment>
<dbReference type="NCBIfam" id="TIGR00254">
    <property type="entry name" value="GGDEF"/>
    <property type="match status" value="1"/>
</dbReference>
<feature type="domain" description="GGDEF" evidence="3">
    <location>
        <begin position="174"/>
        <end position="306"/>
    </location>
</feature>
<dbReference type="EC" id="2.7.7.65" evidence="1"/>
<keyword evidence="5" id="KW-1185">Reference proteome</keyword>
<dbReference type="RefSeq" id="WP_343845243.1">
    <property type="nucleotide sequence ID" value="NZ_BAAAEI010000013.1"/>
</dbReference>
<dbReference type="Pfam" id="PF00990">
    <property type="entry name" value="GGDEF"/>
    <property type="match status" value="1"/>
</dbReference>
<protein>
    <recommendedName>
        <fullName evidence="1">diguanylate cyclase</fullName>
        <ecNumber evidence="1">2.7.7.65</ecNumber>
    </recommendedName>
</protein>
<evidence type="ECO:0000256" key="1">
    <source>
        <dbReference type="ARBA" id="ARBA00012528"/>
    </source>
</evidence>
<dbReference type="PANTHER" id="PTHR45138:SF9">
    <property type="entry name" value="DIGUANYLATE CYCLASE DGCM-RELATED"/>
    <property type="match status" value="1"/>
</dbReference>
<name>A0ABP3H0R5_9ALTE</name>
<dbReference type="SMART" id="SM00267">
    <property type="entry name" value="GGDEF"/>
    <property type="match status" value="1"/>
</dbReference>
<evidence type="ECO:0000259" key="3">
    <source>
        <dbReference type="PROSITE" id="PS50887"/>
    </source>
</evidence>
<dbReference type="InterPro" id="IPR043128">
    <property type="entry name" value="Rev_trsase/Diguanyl_cyclase"/>
</dbReference>
<dbReference type="PROSITE" id="PS50887">
    <property type="entry name" value="GGDEF"/>
    <property type="match status" value="1"/>
</dbReference>
<dbReference type="InterPro" id="IPR000160">
    <property type="entry name" value="GGDEF_dom"/>
</dbReference>
<dbReference type="SUPFAM" id="SSF55073">
    <property type="entry name" value="Nucleotide cyclase"/>
    <property type="match status" value="1"/>
</dbReference>